<evidence type="ECO:0000256" key="6">
    <source>
        <dbReference type="RuleBase" id="RU361174"/>
    </source>
</evidence>
<keyword evidence="1 6" id="KW-0378">Hydrolase</keyword>
<dbReference type="InterPro" id="IPR017853">
    <property type="entry name" value="GH"/>
</dbReference>
<gene>
    <name evidence="8" type="ORF">LQ318_01165</name>
</gene>
<dbReference type="InterPro" id="IPR044846">
    <property type="entry name" value="GH10"/>
</dbReference>
<organism evidence="8 9">
    <name type="scientific">Fodinibius salicampi</name>
    <dbReference type="NCBI Taxonomy" id="1920655"/>
    <lineage>
        <taxon>Bacteria</taxon>
        <taxon>Pseudomonadati</taxon>
        <taxon>Balneolota</taxon>
        <taxon>Balneolia</taxon>
        <taxon>Balneolales</taxon>
        <taxon>Balneolaceae</taxon>
        <taxon>Fodinibius</taxon>
    </lineage>
</organism>
<dbReference type="RefSeq" id="WP_265786767.1">
    <property type="nucleotide sequence ID" value="NZ_BAABRS010000001.1"/>
</dbReference>
<evidence type="ECO:0000313" key="8">
    <source>
        <dbReference type="EMBL" id="MCW9711499.1"/>
    </source>
</evidence>
<dbReference type="PRINTS" id="PR00134">
    <property type="entry name" value="GLHYDRLASE10"/>
</dbReference>
<evidence type="ECO:0000256" key="5">
    <source>
        <dbReference type="PROSITE-ProRule" id="PRU10061"/>
    </source>
</evidence>
<dbReference type="PROSITE" id="PS51760">
    <property type="entry name" value="GH10_2"/>
    <property type="match status" value="1"/>
</dbReference>
<keyword evidence="3 6" id="KW-0326">Glycosidase</keyword>
<feature type="active site" description="Nucleophile" evidence="5">
    <location>
        <position position="273"/>
    </location>
</feature>
<dbReference type="PROSITE" id="PS51257">
    <property type="entry name" value="PROKAR_LIPOPROTEIN"/>
    <property type="match status" value="1"/>
</dbReference>
<keyword evidence="2 6" id="KW-0119">Carbohydrate metabolism</keyword>
<feature type="domain" description="GH10" evidence="7">
    <location>
        <begin position="32"/>
        <end position="365"/>
    </location>
</feature>
<name>A0ABT3PUH0_9BACT</name>
<dbReference type="InterPro" id="IPR031158">
    <property type="entry name" value="GH10_AS"/>
</dbReference>
<dbReference type="PANTHER" id="PTHR31490">
    <property type="entry name" value="GLYCOSYL HYDROLASE"/>
    <property type="match status" value="1"/>
</dbReference>
<sequence length="370" mass="42673">MNREYSFTWGHLLLPILLFVVLSCQKSVTENSEKLPALKEVYKDHFVIGAALNQNQVDNPNSKAMELVKQQFNSITPENLLKWESVHPEPDSFNFQPADQYTQFGENQGMFTVGHTLVWHNQTPDWVFTDQEGEELNRSDLLKRMENHISAVAGKYSGKIDGWDVVNEAFEDDGTFRETEWYKIIGEDYIEQAFQFAHKADSNAQLYYNDYNLWKPEKRDAVIALVKDLQSKGIKIDGVGMQSHLGLEDPSVEQVEASIEAFSTLGIDVMITELDINVTRTLIDKDIEFEGALPDSLQQQLASRYADLFNLFDKHKDKISRVTFWGVNDGQSWLNYRDDSNRRNYPLLFDRENEPKSAFYSVIEVVNEEM</sequence>
<dbReference type="EC" id="3.2.1.8" evidence="6"/>
<proteinExistence type="inferred from homology"/>
<evidence type="ECO:0000256" key="4">
    <source>
        <dbReference type="ARBA" id="ARBA00023326"/>
    </source>
</evidence>
<comment type="similarity">
    <text evidence="6">Belongs to the glycosyl hydrolase 10 (cellulase F) family.</text>
</comment>
<dbReference type="Gene3D" id="3.20.20.80">
    <property type="entry name" value="Glycosidases"/>
    <property type="match status" value="1"/>
</dbReference>
<evidence type="ECO:0000256" key="1">
    <source>
        <dbReference type="ARBA" id="ARBA00022801"/>
    </source>
</evidence>
<reference evidence="8 9" key="1">
    <citation type="submission" date="2021-11" db="EMBL/GenBank/DDBJ databases">
        <title>Aliifidinibius sp. nov., a new bacterium isolated from saline soil.</title>
        <authorList>
            <person name="Galisteo C."/>
            <person name="De La Haba R."/>
            <person name="Sanchez-Porro C."/>
            <person name="Ventosa A."/>
        </authorList>
    </citation>
    <scope>NUCLEOTIDE SEQUENCE [LARGE SCALE GENOMIC DNA]</scope>
    <source>
        <strain evidence="8 9">KACC 190600</strain>
    </source>
</reference>
<dbReference type="EMBL" id="JAJNDC010000001">
    <property type="protein sequence ID" value="MCW9711499.1"/>
    <property type="molecule type" value="Genomic_DNA"/>
</dbReference>
<comment type="catalytic activity">
    <reaction evidence="6">
        <text>Endohydrolysis of (1-&gt;4)-beta-D-xylosidic linkages in xylans.</text>
        <dbReference type="EC" id="3.2.1.8"/>
    </reaction>
</comment>
<dbReference type="InterPro" id="IPR001000">
    <property type="entry name" value="GH10_dom"/>
</dbReference>
<dbReference type="Proteomes" id="UP001207337">
    <property type="component" value="Unassembled WGS sequence"/>
</dbReference>
<keyword evidence="4 6" id="KW-0624">Polysaccharide degradation</keyword>
<evidence type="ECO:0000256" key="3">
    <source>
        <dbReference type="ARBA" id="ARBA00023295"/>
    </source>
</evidence>
<evidence type="ECO:0000259" key="7">
    <source>
        <dbReference type="PROSITE" id="PS51760"/>
    </source>
</evidence>
<accession>A0ABT3PUH0</accession>
<dbReference type="SMART" id="SM00633">
    <property type="entry name" value="Glyco_10"/>
    <property type="match status" value="1"/>
</dbReference>
<dbReference type="PROSITE" id="PS00591">
    <property type="entry name" value="GH10_1"/>
    <property type="match status" value="1"/>
</dbReference>
<evidence type="ECO:0000313" key="9">
    <source>
        <dbReference type="Proteomes" id="UP001207337"/>
    </source>
</evidence>
<keyword evidence="9" id="KW-1185">Reference proteome</keyword>
<protein>
    <recommendedName>
        <fullName evidence="6">Beta-xylanase</fullName>
        <ecNumber evidence="6">3.2.1.8</ecNumber>
    </recommendedName>
</protein>
<evidence type="ECO:0000256" key="2">
    <source>
        <dbReference type="ARBA" id="ARBA00023277"/>
    </source>
</evidence>
<dbReference type="PANTHER" id="PTHR31490:SF90">
    <property type="entry name" value="ENDO-1,4-BETA-XYLANASE A"/>
    <property type="match status" value="1"/>
</dbReference>
<comment type="caution">
    <text evidence="8">The sequence shown here is derived from an EMBL/GenBank/DDBJ whole genome shotgun (WGS) entry which is preliminary data.</text>
</comment>
<dbReference type="SUPFAM" id="SSF51445">
    <property type="entry name" value="(Trans)glycosidases"/>
    <property type="match status" value="1"/>
</dbReference>
<dbReference type="Pfam" id="PF00331">
    <property type="entry name" value="Glyco_hydro_10"/>
    <property type="match status" value="1"/>
</dbReference>